<protein>
    <submittedName>
        <fullName evidence="2">DUF4440 domain-containing protein</fullName>
    </submittedName>
</protein>
<comment type="caution">
    <text evidence="2">The sequence shown here is derived from an EMBL/GenBank/DDBJ whole genome shotgun (WGS) entry which is preliminary data.</text>
</comment>
<sequence>MNENVKAHLQQLEESHLQSEVKSSSKKLAQILANDFQEIGSSGILINKAMCLEGGVDLDEMSLHNYQVEQLAPDVVLATYYVMNHSKERNTLRSSIWKYIDGRWQLSFHQGTITNLSLEEIKKSLVRPIRNVATSEITEIKASR</sequence>
<dbReference type="Proteomes" id="UP000435187">
    <property type="component" value="Unassembled WGS sequence"/>
</dbReference>
<dbReference type="AlphaFoldDB" id="A0A6N7QWH9"/>
<evidence type="ECO:0000313" key="2">
    <source>
        <dbReference type="EMBL" id="MRI66473.1"/>
    </source>
</evidence>
<dbReference type="Gene3D" id="3.10.450.50">
    <property type="match status" value="1"/>
</dbReference>
<keyword evidence="3" id="KW-1185">Reference proteome</keyword>
<gene>
    <name evidence="2" type="ORF">GH885_08930</name>
</gene>
<reference evidence="2 3" key="1">
    <citation type="submission" date="2019-10" db="EMBL/GenBank/DDBJ databases">
        <title>Gracilibacillus salitolerans sp. nov., a moderate halophile isolated from a saline soil in northwest China.</title>
        <authorList>
            <person name="Gan L."/>
        </authorList>
    </citation>
    <scope>NUCLEOTIDE SEQUENCE [LARGE SCALE GENOMIC DNA]</scope>
    <source>
        <strain evidence="2 3">TP2-8</strain>
    </source>
</reference>
<feature type="domain" description="DUF4440" evidence="1">
    <location>
        <begin position="9"/>
        <end position="106"/>
    </location>
</feature>
<evidence type="ECO:0000259" key="1">
    <source>
        <dbReference type="Pfam" id="PF14534"/>
    </source>
</evidence>
<proteinExistence type="predicted"/>
<accession>A0A6N7QWH9</accession>
<dbReference type="InterPro" id="IPR032710">
    <property type="entry name" value="NTF2-like_dom_sf"/>
</dbReference>
<evidence type="ECO:0000313" key="3">
    <source>
        <dbReference type="Proteomes" id="UP000435187"/>
    </source>
</evidence>
<dbReference type="RefSeq" id="WP_153835192.1">
    <property type="nucleotide sequence ID" value="NZ_JBHUMW010000077.1"/>
</dbReference>
<dbReference type="Pfam" id="PF14534">
    <property type="entry name" value="DUF4440"/>
    <property type="match status" value="1"/>
</dbReference>
<dbReference type="EMBL" id="WJEE01000016">
    <property type="protein sequence ID" value="MRI66473.1"/>
    <property type="molecule type" value="Genomic_DNA"/>
</dbReference>
<dbReference type="SUPFAM" id="SSF54427">
    <property type="entry name" value="NTF2-like"/>
    <property type="match status" value="1"/>
</dbReference>
<name>A0A6N7QWH9_9BACI</name>
<organism evidence="2 3">
    <name type="scientific">Gracilibacillus thailandensis</name>
    <dbReference type="NCBI Taxonomy" id="563735"/>
    <lineage>
        <taxon>Bacteria</taxon>
        <taxon>Bacillati</taxon>
        <taxon>Bacillota</taxon>
        <taxon>Bacilli</taxon>
        <taxon>Bacillales</taxon>
        <taxon>Bacillaceae</taxon>
        <taxon>Gracilibacillus</taxon>
    </lineage>
</organism>
<dbReference type="InterPro" id="IPR027843">
    <property type="entry name" value="DUF4440"/>
</dbReference>